<accession>A0A1G9VIM1</accession>
<keyword evidence="10 17" id="KW-0408">Iron</keyword>
<evidence type="ECO:0000256" key="4">
    <source>
        <dbReference type="ARBA" id="ARBA00022475"/>
    </source>
</evidence>
<dbReference type="NCBIfam" id="TIGR00231">
    <property type="entry name" value="small_GTP"/>
    <property type="match status" value="1"/>
</dbReference>
<dbReference type="STRING" id="349095.SAMN05660299_01420"/>
<feature type="binding site" evidence="16">
    <location>
        <position position="27"/>
    </location>
    <ligand>
        <name>Mg(2+)</name>
        <dbReference type="ChEBI" id="CHEBI:18420"/>
        <label>2</label>
    </ligand>
</feature>
<keyword evidence="11" id="KW-0406">Ion transport</keyword>
<dbReference type="PANTHER" id="PTHR43185:SF1">
    <property type="entry name" value="FE(2+) TRANSPORTER FEOB"/>
    <property type="match status" value="1"/>
</dbReference>
<dbReference type="InterPro" id="IPR050860">
    <property type="entry name" value="FeoB_GTPase"/>
</dbReference>
<dbReference type="GO" id="GO:0015093">
    <property type="term" value="F:ferrous iron transmembrane transporter activity"/>
    <property type="evidence" value="ECO:0007669"/>
    <property type="project" value="UniProtKB-UniRule"/>
</dbReference>
<keyword evidence="5 17" id="KW-0410">Iron transport</keyword>
<dbReference type="PRINTS" id="PR00326">
    <property type="entry name" value="GTP1OBG"/>
</dbReference>
<feature type="transmembrane region" description="Helical" evidence="17">
    <location>
        <begin position="513"/>
        <end position="534"/>
    </location>
</feature>
<evidence type="ECO:0000313" key="19">
    <source>
        <dbReference type="EMBL" id="SDM71923.1"/>
    </source>
</evidence>
<keyword evidence="8 15" id="KW-0547">Nucleotide-binding</keyword>
<organism evidence="19 20">
    <name type="scientific">Megasphaera paucivorans</name>
    <dbReference type="NCBI Taxonomy" id="349095"/>
    <lineage>
        <taxon>Bacteria</taxon>
        <taxon>Bacillati</taxon>
        <taxon>Bacillota</taxon>
        <taxon>Negativicutes</taxon>
        <taxon>Veillonellales</taxon>
        <taxon>Veillonellaceae</taxon>
        <taxon>Megasphaera</taxon>
    </lineage>
</organism>
<evidence type="ECO:0000256" key="8">
    <source>
        <dbReference type="ARBA" id="ARBA00022741"/>
    </source>
</evidence>
<keyword evidence="7 17" id="KW-0812">Transmembrane</keyword>
<dbReference type="PANTHER" id="PTHR43185">
    <property type="entry name" value="FERROUS IRON TRANSPORT PROTEIN B"/>
    <property type="match status" value="1"/>
</dbReference>
<comment type="subcellular location">
    <subcellularLocation>
        <location evidence="2">Cell inner membrane</location>
        <topology evidence="2">Multi-pass membrane protein</topology>
    </subcellularLocation>
    <subcellularLocation>
        <location evidence="17">Cell membrane</location>
        <topology evidence="17">Multi-pass membrane protein</topology>
    </subcellularLocation>
</comment>
<keyword evidence="9 17" id="KW-1133">Transmembrane helix</keyword>
<dbReference type="InterPro" id="IPR041069">
    <property type="entry name" value="FeoB_Cyto"/>
</dbReference>
<protein>
    <recommendedName>
        <fullName evidence="14 17">Ferrous iron transport protein B</fullName>
    </recommendedName>
</protein>
<evidence type="ECO:0000256" key="1">
    <source>
        <dbReference type="ARBA" id="ARBA00003926"/>
    </source>
</evidence>
<dbReference type="Pfam" id="PF17910">
    <property type="entry name" value="FeoB_Cyto"/>
    <property type="match status" value="1"/>
</dbReference>
<evidence type="ECO:0000256" key="13">
    <source>
        <dbReference type="ARBA" id="ARBA00023136"/>
    </source>
</evidence>
<dbReference type="InterPro" id="IPR011642">
    <property type="entry name" value="Gate_dom"/>
</dbReference>
<proteinExistence type="inferred from homology"/>
<evidence type="ECO:0000256" key="12">
    <source>
        <dbReference type="ARBA" id="ARBA00023134"/>
    </source>
</evidence>
<keyword evidence="12 15" id="KW-0342">GTP-binding</keyword>
<feature type="transmembrane region" description="Helical" evidence="17">
    <location>
        <begin position="456"/>
        <end position="475"/>
    </location>
</feature>
<keyword evidence="20" id="KW-1185">Reference proteome</keyword>
<feature type="binding site" evidence="15">
    <location>
        <begin position="59"/>
        <end position="62"/>
    </location>
    <ligand>
        <name>GTP</name>
        <dbReference type="ChEBI" id="CHEBI:37565"/>
        <label>1</label>
    </ligand>
</feature>
<dbReference type="Proteomes" id="UP000199309">
    <property type="component" value="Unassembled WGS sequence"/>
</dbReference>
<keyword evidence="6" id="KW-0997">Cell inner membrane</keyword>
<evidence type="ECO:0000256" key="5">
    <source>
        <dbReference type="ARBA" id="ARBA00022496"/>
    </source>
</evidence>
<evidence type="ECO:0000256" key="14">
    <source>
        <dbReference type="NCBIfam" id="TIGR00437"/>
    </source>
</evidence>
<feature type="transmembrane region" description="Helical" evidence="17">
    <location>
        <begin position="424"/>
        <end position="450"/>
    </location>
</feature>
<dbReference type="InterPro" id="IPR005225">
    <property type="entry name" value="Small_GTP-bd"/>
</dbReference>
<dbReference type="Gene3D" id="1.10.287.1770">
    <property type="match status" value="1"/>
</dbReference>
<dbReference type="Pfam" id="PF07664">
    <property type="entry name" value="FeoB_C"/>
    <property type="match status" value="1"/>
</dbReference>
<dbReference type="EMBL" id="FNHQ01000012">
    <property type="protein sequence ID" value="SDM71923.1"/>
    <property type="molecule type" value="Genomic_DNA"/>
</dbReference>
<dbReference type="Pfam" id="PF07670">
    <property type="entry name" value="Gate"/>
    <property type="match status" value="2"/>
</dbReference>
<feature type="binding site" evidence="15">
    <location>
        <begin position="38"/>
        <end position="42"/>
    </location>
    <ligand>
        <name>GTP</name>
        <dbReference type="ChEBI" id="CHEBI:37565"/>
        <label>1</label>
    </ligand>
</feature>
<dbReference type="RefSeq" id="WP_176762900.1">
    <property type="nucleotide sequence ID" value="NZ_FNHQ01000012.1"/>
</dbReference>
<dbReference type="InterPro" id="IPR006073">
    <property type="entry name" value="GTP-bd"/>
</dbReference>
<keyword evidence="16" id="KW-0479">Metal-binding</keyword>
<dbReference type="Pfam" id="PF02421">
    <property type="entry name" value="FeoB_N"/>
    <property type="match status" value="1"/>
</dbReference>
<feature type="transmembrane region" description="Helical" evidence="17">
    <location>
        <begin position="719"/>
        <end position="740"/>
    </location>
</feature>
<evidence type="ECO:0000256" key="2">
    <source>
        <dbReference type="ARBA" id="ARBA00004429"/>
    </source>
</evidence>
<feature type="transmembrane region" description="Helical" evidence="17">
    <location>
        <begin position="339"/>
        <end position="365"/>
    </location>
</feature>
<keyword evidence="13 17" id="KW-0472">Membrane</keyword>
<keyword evidence="3 17" id="KW-0813">Transport</keyword>
<evidence type="ECO:0000256" key="11">
    <source>
        <dbReference type="ARBA" id="ARBA00023065"/>
    </source>
</evidence>
<dbReference type="InterPro" id="IPR011640">
    <property type="entry name" value="Fe2_transport_prot_B_C"/>
</dbReference>
<dbReference type="PROSITE" id="PS51711">
    <property type="entry name" value="G_FEOB"/>
    <property type="match status" value="1"/>
</dbReference>
<dbReference type="CDD" id="cd01879">
    <property type="entry name" value="FeoB"/>
    <property type="match status" value="1"/>
</dbReference>
<dbReference type="FunFam" id="3.40.50.300:FF:000426">
    <property type="entry name" value="Ferrous iron transport protein B"/>
    <property type="match status" value="1"/>
</dbReference>
<feature type="binding site" evidence="15">
    <location>
        <begin position="13"/>
        <end position="20"/>
    </location>
    <ligand>
        <name>GTP</name>
        <dbReference type="ChEBI" id="CHEBI:37565"/>
        <label>1</label>
    </ligand>
</feature>
<comment type="similarity">
    <text evidence="17">Belongs to the TRAFAC class TrmE-Era-EngA-EngB-Septin-like GTPase superfamily. FeoB GTPase (TC 9.A.8) family.</text>
</comment>
<dbReference type="NCBIfam" id="TIGR00437">
    <property type="entry name" value="feoB"/>
    <property type="match status" value="1"/>
</dbReference>
<feature type="binding site" evidence="15">
    <location>
        <begin position="119"/>
        <end position="122"/>
    </location>
    <ligand>
        <name>GTP</name>
        <dbReference type="ChEBI" id="CHEBI:37565"/>
        <label>1</label>
    </ligand>
</feature>
<feature type="binding site" evidence="16">
    <location>
        <position position="28"/>
    </location>
    <ligand>
        <name>Mg(2+)</name>
        <dbReference type="ChEBI" id="CHEBI:18420"/>
        <label>2</label>
    </ligand>
</feature>
<dbReference type="GO" id="GO:0005886">
    <property type="term" value="C:plasma membrane"/>
    <property type="evidence" value="ECO:0007669"/>
    <property type="project" value="UniProtKB-SubCell"/>
</dbReference>
<dbReference type="SUPFAM" id="SSF52540">
    <property type="entry name" value="P-loop containing nucleoside triphosphate hydrolases"/>
    <property type="match status" value="1"/>
</dbReference>
<gene>
    <name evidence="19" type="ORF">SAMN05660299_01420</name>
</gene>
<feature type="domain" description="FeoB-type G" evidence="18">
    <location>
        <begin position="6"/>
        <end position="168"/>
    </location>
</feature>
<evidence type="ECO:0000256" key="9">
    <source>
        <dbReference type="ARBA" id="ARBA00022989"/>
    </source>
</evidence>
<evidence type="ECO:0000256" key="6">
    <source>
        <dbReference type="ARBA" id="ARBA00022519"/>
    </source>
</evidence>
<dbReference type="InterPro" id="IPR003373">
    <property type="entry name" value="Fe2_transport_prot-B"/>
</dbReference>
<feature type="transmembrane region" description="Helical" evidence="17">
    <location>
        <begin position="288"/>
        <end position="306"/>
    </location>
</feature>
<evidence type="ECO:0000256" key="3">
    <source>
        <dbReference type="ARBA" id="ARBA00022448"/>
    </source>
</evidence>
<sequence>MSEAGMIKIALAGNPNCGKTTIFNNITGAKQHVGNYPGVTVEKKEGTCVFDSRKMLFVDLPGTYSLTARSLDEVVARNVIINEKPDLIVNVCDASNLERNLYLTAQLIELGRPVVLVLNMMDIADRMGIKIDIQKLSERLGVAVVPVIGSKNLGTKDILHTILEASGANAFHNLEVDYSNELEPSIHVLTDAITKQGIIHYPIRWLAIKLLENDSEVIDSVTALQNTEHILALAATLRDNLKEKMDLEFVFAQYRHQFAVAAYNDAVLNMGTSDSLSDKIDHVLTNRVLGLPIFMFIMWLMFNVVMKVGAIPQDWLSSGFDALGKWIGPMIANAQLRSLVVDGIIGGVGAVLSFVPLIILLYLFISLLEDTGYMARAAFLIDRIMRACGLHGKSFIPMILGFGCNVPGIMAARTLDNPKDRMVTILALPFMSCGARLPVYTLLIAAFFTAGQSGTVLFAMYILGIIVAIVLATVLRSTVFKGEQEPFVMEMPPYHIPTIKGVLIHMWERTVLYLKKAGTIILGASILVWCLTAYPMDVEYSRDYDAAKEEIAASVDIQQAPILKDMGLESIKQDPALATMYEAMTTASDKAKDDKEKIEEGAYPEAFAALQESDPAVYNRALPLYDIQQKADADTDDLETAQKSEKLQQSYAASIGHFVEPVLRPLGFDWKIGVGLVACTAAKEVMISTLGTIYSVGADADDDDNLITFLSEDPDFNPAVALSLMVFSLLYMPCLATLAVMKRETNSWKWPAMSAGLGVILAWVFAFAVYHLALLAGLGA</sequence>
<evidence type="ECO:0000256" key="7">
    <source>
        <dbReference type="ARBA" id="ARBA00022692"/>
    </source>
</evidence>
<evidence type="ECO:0000313" key="20">
    <source>
        <dbReference type="Proteomes" id="UP000199309"/>
    </source>
</evidence>
<evidence type="ECO:0000256" key="17">
    <source>
        <dbReference type="RuleBase" id="RU362098"/>
    </source>
</evidence>
<feature type="transmembrane region" description="Helical" evidence="17">
    <location>
        <begin position="752"/>
        <end position="773"/>
    </location>
</feature>
<dbReference type="GO" id="GO:0046872">
    <property type="term" value="F:metal ion binding"/>
    <property type="evidence" value="ECO:0007669"/>
    <property type="project" value="UniProtKB-KW"/>
</dbReference>
<evidence type="ECO:0000256" key="16">
    <source>
        <dbReference type="PIRSR" id="PIRSR603373-2"/>
    </source>
</evidence>
<dbReference type="InterPro" id="IPR027417">
    <property type="entry name" value="P-loop_NTPase"/>
</dbReference>
<evidence type="ECO:0000256" key="15">
    <source>
        <dbReference type="PIRSR" id="PIRSR603373-1"/>
    </source>
</evidence>
<dbReference type="InterPro" id="IPR030389">
    <property type="entry name" value="G_FEOB_dom"/>
</dbReference>
<dbReference type="Gene3D" id="3.40.50.300">
    <property type="entry name" value="P-loop containing nucleotide triphosphate hydrolases"/>
    <property type="match status" value="1"/>
</dbReference>
<evidence type="ECO:0000259" key="18">
    <source>
        <dbReference type="PROSITE" id="PS51711"/>
    </source>
</evidence>
<keyword evidence="16" id="KW-0460">Magnesium</keyword>
<feature type="transmembrane region" description="Helical" evidence="17">
    <location>
        <begin position="395"/>
        <end position="412"/>
    </location>
</feature>
<evidence type="ECO:0000256" key="10">
    <source>
        <dbReference type="ARBA" id="ARBA00023004"/>
    </source>
</evidence>
<dbReference type="AlphaFoldDB" id="A0A1G9VIM1"/>
<dbReference type="GO" id="GO:0005525">
    <property type="term" value="F:GTP binding"/>
    <property type="evidence" value="ECO:0007669"/>
    <property type="project" value="UniProtKB-KW"/>
</dbReference>
<keyword evidence="4" id="KW-1003">Cell membrane</keyword>
<name>A0A1G9VIM1_9FIRM</name>
<comment type="function">
    <text evidence="1 17">Probable transporter of a GTP-driven Fe(2+) uptake system.</text>
</comment>
<feature type="binding site" evidence="16">
    <location>
        <position position="24"/>
    </location>
    <ligand>
        <name>Mg(2+)</name>
        <dbReference type="ChEBI" id="CHEBI:18420"/>
        <label>2</label>
    </ligand>
</feature>
<reference evidence="19 20" key="1">
    <citation type="submission" date="2016-10" db="EMBL/GenBank/DDBJ databases">
        <authorList>
            <person name="de Groot N.N."/>
        </authorList>
    </citation>
    <scope>NUCLEOTIDE SEQUENCE [LARGE SCALE GENOMIC DNA]</scope>
    <source>
        <strain evidence="19 20">DSM 16981</strain>
    </source>
</reference>